<evidence type="ECO:0000256" key="1">
    <source>
        <dbReference type="SAM" id="SignalP"/>
    </source>
</evidence>
<dbReference type="AlphaFoldDB" id="A0A964BXX8"/>
<dbReference type="InterPro" id="IPR025478">
    <property type="entry name" value="COP23"/>
</dbReference>
<reference evidence="2" key="1">
    <citation type="journal article" date="2021" name="Antonie Van Leeuwenhoek">
        <title>Draft genome and description of Waterburya agarophytonicola gen. nov. sp. nov. (Pleurocapsales, Cyanobacteria): a seaweed symbiont.</title>
        <authorList>
            <person name="Bonthond G."/>
            <person name="Shalygin S."/>
            <person name="Bayer T."/>
            <person name="Weinberger F."/>
        </authorList>
    </citation>
    <scope>NUCLEOTIDE SEQUENCE</scope>
    <source>
        <strain evidence="2">KI4</strain>
    </source>
</reference>
<keyword evidence="3" id="KW-1185">Reference proteome</keyword>
<accession>A0A964BXX8</accession>
<dbReference type="Pfam" id="PF14218">
    <property type="entry name" value="COP23"/>
    <property type="match status" value="1"/>
</dbReference>
<sequence>MKLLKFSPIAVVLITSGALLTNATDSKAQSSNTYFCGASEDGTPTTFAQTLTGTQMPIIRWEKEWSDEYTPQSRCELVSENFQQAYENGELSYLVVGEKNSQSTICASRIHRQVQLDDNQECKNYLFTLRNADDPNEVVSQLEKIGSTASTALIQSEGNSATFKSNGVTWYSVQINPDIASPTIFD</sequence>
<dbReference type="RefSeq" id="WP_229642355.1">
    <property type="nucleotide sequence ID" value="NZ_JADWDC010000074.1"/>
</dbReference>
<evidence type="ECO:0000313" key="2">
    <source>
        <dbReference type="EMBL" id="MCC0179255.1"/>
    </source>
</evidence>
<organism evidence="2 3">
    <name type="scientific">Waterburya agarophytonicola KI4</name>
    <dbReference type="NCBI Taxonomy" id="2874699"/>
    <lineage>
        <taxon>Bacteria</taxon>
        <taxon>Bacillati</taxon>
        <taxon>Cyanobacteriota</taxon>
        <taxon>Cyanophyceae</taxon>
        <taxon>Pleurocapsales</taxon>
        <taxon>Hyellaceae</taxon>
        <taxon>Waterburya</taxon>
        <taxon>Waterburya agarophytonicola</taxon>
    </lineage>
</organism>
<protein>
    <submittedName>
        <fullName evidence="2">COP23 domain-containing protein</fullName>
    </submittedName>
</protein>
<comment type="caution">
    <text evidence="2">The sequence shown here is derived from an EMBL/GenBank/DDBJ whole genome shotgun (WGS) entry which is preliminary data.</text>
</comment>
<keyword evidence="1" id="KW-0732">Signal</keyword>
<dbReference type="Proteomes" id="UP000729733">
    <property type="component" value="Unassembled WGS sequence"/>
</dbReference>
<evidence type="ECO:0000313" key="3">
    <source>
        <dbReference type="Proteomes" id="UP000729733"/>
    </source>
</evidence>
<dbReference type="EMBL" id="JADWDC010000074">
    <property type="protein sequence ID" value="MCC0179255.1"/>
    <property type="molecule type" value="Genomic_DNA"/>
</dbReference>
<proteinExistence type="predicted"/>
<feature type="chain" id="PRO_5037857860" evidence="1">
    <location>
        <begin position="24"/>
        <end position="186"/>
    </location>
</feature>
<name>A0A964BXX8_9CYAN</name>
<feature type="signal peptide" evidence="1">
    <location>
        <begin position="1"/>
        <end position="23"/>
    </location>
</feature>
<gene>
    <name evidence="2" type="ORF">I4641_20025</name>
</gene>